<dbReference type="EMBL" id="PFEB01000037">
    <property type="protein sequence ID" value="PJE60668.1"/>
    <property type="molecule type" value="Genomic_DNA"/>
</dbReference>
<dbReference type="SUPFAM" id="SSF82061">
    <property type="entry name" value="BAH domain"/>
    <property type="match status" value="1"/>
</dbReference>
<organism evidence="2 3">
    <name type="scientific">Candidatus Roizmanbacteria bacterium CG10_big_fil_rev_8_21_14_0_10_36_26</name>
    <dbReference type="NCBI Taxonomy" id="1974851"/>
    <lineage>
        <taxon>Bacteria</taxon>
        <taxon>Candidatus Roizmaniibacteriota</taxon>
    </lineage>
</organism>
<name>A0A2M8KL72_9BACT</name>
<reference evidence="3" key="1">
    <citation type="submission" date="2017-09" db="EMBL/GenBank/DDBJ databases">
        <title>Depth-based differentiation of microbial function through sediment-hosted aquifers and enrichment of novel symbionts in the deep terrestrial subsurface.</title>
        <authorList>
            <person name="Probst A.J."/>
            <person name="Ladd B."/>
            <person name="Jarett J.K."/>
            <person name="Geller-Mcgrath D.E."/>
            <person name="Sieber C.M.K."/>
            <person name="Emerson J.B."/>
            <person name="Anantharaman K."/>
            <person name="Thomas B.C."/>
            <person name="Malmstrom R."/>
            <person name="Stieglmeier M."/>
            <person name="Klingl A."/>
            <person name="Woyke T."/>
            <person name="Ryan C.M."/>
            <person name="Banfield J.F."/>
        </authorList>
    </citation>
    <scope>NUCLEOTIDE SEQUENCE [LARGE SCALE GENOMIC DNA]</scope>
</reference>
<sequence>MMNKSDLSKSLEAFGLNQKETATYLFMLQKGIITPLELSRLTHVNRTTLYRLLEKLKEIGLVEEITEDKSTSFKAVGPERLQMIMTRKEAELSKLKESLPRIVNQLKTTEDSCLPSTKVVYYRGKSGLQQLLWNTLQAKNEVVGYGYASWNEGVGKNFAEKLRQEYVDRGLQSKEILNKFANTFTENKLYLARTYQQRILPKSDLEINHDTYIYNDVFAFYHFFKDELFGVEIHNSEIAKTQRQIFYLLWKTAKKVI</sequence>
<dbReference type="InterPro" id="IPR051797">
    <property type="entry name" value="TrmB-like"/>
</dbReference>
<dbReference type="SUPFAM" id="SSF46785">
    <property type="entry name" value="Winged helix' DNA-binding domain"/>
    <property type="match status" value="1"/>
</dbReference>
<feature type="domain" description="Transcription regulator TrmB N-terminal" evidence="1">
    <location>
        <begin position="11"/>
        <end position="79"/>
    </location>
</feature>
<proteinExistence type="predicted"/>
<dbReference type="Proteomes" id="UP000231434">
    <property type="component" value="Unassembled WGS sequence"/>
</dbReference>
<dbReference type="InterPro" id="IPR036388">
    <property type="entry name" value="WH-like_DNA-bd_sf"/>
</dbReference>
<protein>
    <recommendedName>
        <fullName evidence="1">Transcription regulator TrmB N-terminal domain-containing protein</fullName>
    </recommendedName>
</protein>
<dbReference type="AlphaFoldDB" id="A0A2M8KL72"/>
<evidence type="ECO:0000313" key="2">
    <source>
        <dbReference type="EMBL" id="PJE60668.1"/>
    </source>
</evidence>
<dbReference type="PANTHER" id="PTHR34293">
    <property type="entry name" value="HTH-TYPE TRANSCRIPTIONAL REGULATOR TRMBL2"/>
    <property type="match status" value="1"/>
</dbReference>
<dbReference type="CDD" id="cd00090">
    <property type="entry name" value="HTH_ARSR"/>
    <property type="match status" value="1"/>
</dbReference>
<dbReference type="PANTHER" id="PTHR34293:SF1">
    <property type="entry name" value="HTH-TYPE TRANSCRIPTIONAL REGULATOR TRMBL2"/>
    <property type="match status" value="1"/>
</dbReference>
<gene>
    <name evidence="2" type="ORF">COU86_03080</name>
</gene>
<dbReference type="InterPro" id="IPR002831">
    <property type="entry name" value="Tscrpt_reg_TrmB_N"/>
</dbReference>
<dbReference type="Pfam" id="PF01978">
    <property type="entry name" value="TrmB"/>
    <property type="match status" value="1"/>
</dbReference>
<evidence type="ECO:0000313" key="3">
    <source>
        <dbReference type="Proteomes" id="UP000231434"/>
    </source>
</evidence>
<dbReference type="InterPro" id="IPR011991">
    <property type="entry name" value="ArsR-like_HTH"/>
</dbReference>
<dbReference type="InterPro" id="IPR036390">
    <property type="entry name" value="WH_DNA-bd_sf"/>
</dbReference>
<dbReference type="Gene3D" id="1.10.10.10">
    <property type="entry name" value="Winged helix-like DNA-binding domain superfamily/Winged helix DNA-binding domain"/>
    <property type="match status" value="1"/>
</dbReference>
<evidence type="ECO:0000259" key="1">
    <source>
        <dbReference type="Pfam" id="PF01978"/>
    </source>
</evidence>
<comment type="caution">
    <text evidence="2">The sequence shown here is derived from an EMBL/GenBank/DDBJ whole genome shotgun (WGS) entry which is preliminary data.</text>
</comment>
<accession>A0A2M8KL72</accession>